<gene>
    <name evidence="2" type="ORF">Y1Q_0020342</name>
</gene>
<proteinExistence type="predicted"/>
<evidence type="ECO:0000313" key="3">
    <source>
        <dbReference type="Proteomes" id="UP000050525"/>
    </source>
</evidence>
<organism evidence="2 3">
    <name type="scientific">Alligator mississippiensis</name>
    <name type="common">American alligator</name>
    <dbReference type="NCBI Taxonomy" id="8496"/>
    <lineage>
        <taxon>Eukaryota</taxon>
        <taxon>Metazoa</taxon>
        <taxon>Chordata</taxon>
        <taxon>Craniata</taxon>
        <taxon>Vertebrata</taxon>
        <taxon>Euteleostomi</taxon>
        <taxon>Archelosauria</taxon>
        <taxon>Archosauria</taxon>
        <taxon>Crocodylia</taxon>
        <taxon>Alligatoridae</taxon>
        <taxon>Alligatorinae</taxon>
        <taxon>Alligator</taxon>
    </lineage>
</organism>
<accession>A0A151N6F1</accession>
<name>A0A151N6F1_ALLMI</name>
<protein>
    <submittedName>
        <fullName evidence="2">Uncharacterized protein</fullName>
    </submittedName>
</protein>
<dbReference type="EMBL" id="AKHW03003917">
    <property type="protein sequence ID" value="KYO32380.1"/>
    <property type="molecule type" value="Genomic_DNA"/>
</dbReference>
<dbReference type="AlphaFoldDB" id="A0A151N6F1"/>
<dbReference type="Proteomes" id="UP000050525">
    <property type="component" value="Unassembled WGS sequence"/>
</dbReference>
<comment type="caution">
    <text evidence="2">The sequence shown here is derived from an EMBL/GenBank/DDBJ whole genome shotgun (WGS) entry which is preliminary data.</text>
</comment>
<feature type="region of interest" description="Disordered" evidence="1">
    <location>
        <begin position="1"/>
        <end position="29"/>
    </location>
</feature>
<reference evidence="2 3" key="1">
    <citation type="journal article" date="2012" name="Genome Biol.">
        <title>Sequencing three crocodilian genomes to illuminate the evolution of archosaurs and amniotes.</title>
        <authorList>
            <person name="St John J.A."/>
            <person name="Braun E.L."/>
            <person name="Isberg S.R."/>
            <person name="Miles L.G."/>
            <person name="Chong A.Y."/>
            <person name="Gongora J."/>
            <person name="Dalzell P."/>
            <person name="Moran C."/>
            <person name="Bed'hom B."/>
            <person name="Abzhanov A."/>
            <person name="Burgess S.C."/>
            <person name="Cooksey A.M."/>
            <person name="Castoe T.A."/>
            <person name="Crawford N.G."/>
            <person name="Densmore L.D."/>
            <person name="Drew J.C."/>
            <person name="Edwards S.V."/>
            <person name="Faircloth B.C."/>
            <person name="Fujita M.K."/>
            <person name="Greenwold M.J."/>
            <person name="Hoffmann F.G."/>
            <person name="Howard J.M."/>
            <person name="Iguchi T."/>
            <person name="Janes D.E."/>
            <person name="Khan S.Y."/>
            <person name="Kohno S."/>
            <person name="de Koning A.J."/>
            <person name="Lance S.L."/>
            <person name="McCarthy F.M."/>
            <person name="McCormack J.E."/>
            <person name="Merchant M.E."/>
            <person name="Peterson D.G."/>
            <person name="Pollock D.D."/>
            <person name="Pourmand N."/>
            <person name="Raney B.J."/>
            <person name="Roessler K.A."/>
            <person name="Sanford J.R."/>
            <person name="Sawyer R.H."/>
            <person name="Schmidt C.J."/>
            <person name="Triplett E.W."/>
            <person name="Tuberville T.D."/>
            <person name="Venegas-Anaya M."/>
            <person name="Howard J.T."/>
            <person name="Jarvis E.D."/>
            <person name="Guillette L.J.Jr."/>
            <person name="Glenn T.C."/>
            <person name="Green R.E."/>
            <person name="Ray D.A."/>
        </authorList>
    </citation>
    <scope>NUCLEOTIDE SEQUENCE [LARGE SCALE GENOMIC DNA]</scope>
    <source>
        <strain evidence="2">KSC_2009_1</strain>
    </source>
</reference>
<keyword evidence="3" id="KW-1185">Reference proteome</keyword>
<evidence type="ECO:0000313" key="2">
    <source>
        <dbReference type="EMBL" id="KYO32380.1"/>
    </source>
</evidence>
<evidence type="ECO:0000256" key="1">
    <source>
        <dbReference type="SAM" id="MobiDB-lite"/>
    </source>
</evidence>
<sequence>MGQRGCPPPQAGMDVQDHQDPHPVGGETGLPLSPIIFNLAMELLLRAMTATEITTNLPSNLGRKTSHTLTAPVTERALQLYGWKTSDLQLFKHR</sequence>
<feature type="compositionally biased region" description="Pro residues" evidence="1">
    <location>
        <begin position="1"/>
        <end position="10"/>
    </location>
</feature>